<keyword evidence="1" id="KW-0677">Repeat</keyword>
<dbReference type="Gene3D" id="3.30.70.330">
    <property type="match status" value="5"/>
</dbReference>
<dbReference type="AlphaFoldDB" id="A0A8B8GML0"/>
<feature type="compositionally biased region" description="Polar residues" evidence="4">
    <location>
        <begin position="349"/>
        <end position="360"/>
    </location>
</feature>
<feature type="compositionally biased region" description="Low complexity" evidence="4">
    <location>
        <begin position="984"/>
        <end position="993"/>
    </location>
</feature>
<evidence type="ECO:0000256" key="1">
    <source>
        <dbReference type="ARBA" id="ARBA00022737"/>
    </source>
</evidence>
<gene>
    <name evidence="7" type="primary">LOC112693386</name>
</gene>
<dbReference type="OrthoDB" id="2588702at2759"/>
<keyword evidence="2 3" id="KW-0694">RNA-binding</keyword>
<dbReference type="CDD" id="cd12510">
    <property type="entry name" value="RRM1_RBM12_like"/>
    <property type="match status" value="1"/>
</dbReference>
<organism evidence="6 7">
    <name type="scientific">Sipha flava</name>
    <name type="common">yellow sugarcane aphid</name>
    <dbReference type="NCBI Taxonomy" id="143950"/>
    <lineage>
        <taxon>Eukaryota</taxon>
        <taxon>Metazoa</taxon>
        <taxon>Ecdysozoa</taxon>
        <taxon>Arthropoda</taxon>
        <taxon>Hexapoda</taxon>
        <taxon>Insecta</taxon>
        <taxon>Pterygota</taxon>
        <taxon>Neoptera</taxon>
        <taxon>Paraneoptera</taxon>
        <taxon>Hemiptera</taxon>
        <taxon>Sternorrhyncha</taxon>
        <taxon>Aphidomorpha</taxon>
        <taxon>Aphidoidea</taxon>
        <taxon>Aphididae</taxon>
        <taxon>Sipha</taxon>
    </lineage>
</organism>
<dbReference type="InterPro" id="IPR000504">
    <property type="entry name" value="RRM_dom"/>
</dbReference>
<dbReference type="RefSeq" id="XP_025424210.1">
    <property type="nucleotide sequence ID" value="XM_025568425.1"/>
</dbReference>
<feature type="compositionally biased region" description="Basic residues" evidence="4">
    <location>
        <begin position="208"/>
        <end position="221"/>
    </location>
</feature>
<dbReference type="PANTHER" id="PTHR13976">
    <property type="entry name" value="HETEROGENEOUS NUCLEAR RIBONUCLEOPROTEIN-RELATED"/>
    <property type="match status" value="1"/>
</dbReference>
<feature type="region of interest" description="Disordered" evidence="4">
    <location>
        <begin position="349"/>
        <end position="524"/>
    </location>
</feature>
<feature type="compositionally biased region" description="Basic and acidic residues" evidence="4">
    <location>
        <begin position="222"/>
        <end position="232"/>
    </location>
</feature>
<feature type="compositionally biased region" description="Low complexity" evidence="4">
    <location>
        <begin position="706"/>
        <end position="724"/>
    </location>
</feature>
<feature type="compositionally biased region" description="Basic and acidic residues" evidence="4">
    <location>
        <begin position="171"/>
        <end position="190"/>
    </location>
</feature>
<feature type="compositionally biased region" description="Gly residues" evidence="4">
    <location>
        <begin position="457"/>
        <end position="470"/>
    </location>
</feature>
<dbReference type="InterPro" id="IPR050666">
    <property type="entry name" value="ESRP"/>
</dbReference>
<feature type="compositionally biased region" description="Polar residues" evidence="4">
    <location>
        <begin position="839"/>
        <end position="850"/>
    </location>
</feature>
<evidence type="ECO:0000256" key="2">
    <source>
        <dbReference type="ARBA" id="ARBA00022884"/>
    </source>
</evidence>
<sequence>MSVIIRLQNLPWSANAADIRQYFQGLSIPEGGVHIVGGEKGDAFISFSTDEDARQAMLSDGGCIKDVQIKLLLSSRNEMQKVIETARQQTMQITQVYMHQMQQPQLPLIGSLPPLTAKVLPQPQQQTRPNQLVTMLPRHHPIMDPTAVLMSQDKQQQLQQQSQQHMSPKATEIKDRDDKGGYKRERVRSKSREHRSRSSRSGGSNRRDRSRSRDRRRRDRSRGRDRSRDRYRNGGGNRNSSSRGSGGKPHTSRSPVGKTMDVNKGIPDQQPPNSRTWNGQYENMQPQAMTENHQPPLMNVGPPGNVGFNHFRTPPQPPIVPGLVTNSYQQHPQQMANSEWGDDERLPLQQQPYIPNNDFQGETYGGGSDDEDDRQAEFDNNYHRRFNDNNPTMRRGRPGQDFHDQQGFGTNRNPRFHKPQQSMAGGGQQNRGGHRQFDSFGGGGGPRFNHHQQHPRYGGGLDGNGRGGGRPSRFSSIQDGSGGKPSRFNAMQQQRGKDDDGGDDGSDFNDPKRGAAPARFNDRYRYDVRNSQTPRAEGLCVEVNNMTNHFSYGDVRKVFEGIHIDGSAIKIQKHRQGVAFVRFDNNHNKNLALRMNGNAYKGNNVVVKHLDDEAYERENTDDRPYPTTVAATVAPATTTAAVATASPNVVDLVDLVDDEEDNDGGKPSGAKRKKNDVRSDEDCNNLVVCDKNPSASEGGGNGGEGEVQQSQQQQPQQQQQQQQQEVPTKYLKLKQLPITVTEEDVLNEMEGGGEVRRVTFYPDGEFMGAALEFRSVDEAEATLKRFDCVLLGSTPVPVLRCTYKEYVQIKRKSGGGTRRFSGENTTGGGGRHFNHQQHHNPMSAQPPVQSNVVPTCSRSNCVYVHGLPTSVTNTDITQFFADTSVLPDKIHIMLSKFGRPTGESYCEFSSVQQAHTALIKDQCYMGPNLVHVSPINRSDMIQAITKPMQQHNNHHQDMSWGPGGGGGNRGGGPRQHNMMSGPRQQHQGPQSSYGGSGGHNGGYGGGRPQPYMNNARGGGYTPRIRGPGPNTGPDGFGQPGCVVALDNVPYCADVQEIVDFFSGFELNSQNVIRRFNDFGKPTGEARVNLRNPQEAMRAVRVLQNKPIFNRPVRLTLL</sequence>
<dbReference type="SMART" id="SM00360">
    <property type="entry name" value="RRM"/>
    <property type="match status" value="4"/>
</dbReference>
<protein>
    <submittedName>
        <fullName evidence="7">Uncharacterized protein LOC112693386</fullName>
    </submittedName>
</protein>
<dbReference type="SUPFAM" id="SSF54928">
    <property type="entry name" value="RNA-binding domain, RBD"/>
    <property type="match status" value="4"/>
</dbReference>
<accession>A0A8B8GML0</accession>
<dbReference type="InterPro" id="IPR035979">
    <property type="entry name" value="RBD_domain_sf"/>
</dbReference>
<dbReference type="GO" id="GO:0003723">
    <property type="term" value="F:RNA binding"/>
    <property type="evidence" value="ECO:0007669"/>
    <property type="project" value="UniProtKB-UniRule"/>
</dbReference>
<feature type="region of interest" description="Disordered" evidence="4">
    <location>
        <begin position="658"/>
        <end position="726"/>
    </location>
</feature>
<dbReference type="CDD" id="cd00590">
    <property type="entry name" value="RRM_SF"/>
    <property type="match status" value="1"/>
</dbReference>
<feature type="domain" description="RRM" evidence="5">
    <location>
        <begin position="539"/>
        <end position="612"/>
    </location>
</feature>
<keyword evidence="6" id="KW-1185">Reference proteome</keyword>
<feature type="compositionally biased region" description="Gly residues" evidence="4">
    <location>
        <begin position="994"/>
        <end position="1007"/>
    </location>
</feature>
<name>A0A8B8GML0_9HEMI</name>
<feature type="domain" description="RRM" evidence="5">
    <location>
        <begin position="3"/>
        <end position="76"/>
    </location>
</feature>
<evidence type="ECO:0000256" key="3">
    <source>
        <dbReference type="PROSITE-ProRule" id="PRU00176"/>
    </source>
</evidence>
<feature type="region of interest" description="Disordered" evidence="4">
    <location>
        <begin position="814"/>
        <end position="850"/>
    </location>
</feature>
<feature type="region of interest" description="Disordered" evidence="4">
    <location>
        <begin position="150"/>
        <end position="280"/>
    </location>
</feature>
<proteinExistence type="predicted"/>
<dbReference type="InterPro" id="IPR012677">
    <property type="entry name" value="Nucleotide-bd_a/b_plait_sf"/>
</dbReference>
<dbReference type="PROSITE" id="PS50102">
    <property type="entry name" value="RRM"/>
    <property type="match status" value="2"/>
</dbReference>
<evidence type="ECO:0000313" key="7">
    <source>
        <dbReference type="RefSeq" id="XP_025424210.1"/>
    </source>
</evidence>
<dbReference type="CDD" id="cd12254">
    <property type="entry name" value="RRM_hnRNPH_ESRPs_RBM12_like"/>
    <property type="match status" value="1"/>
</dbReference>
<reference evidence="7" key="1">
    <citation type="submission" date="2025-08" db="UniProtKB">
        <authorList>
            <consortium name="RefSeq"/>
        </authorList>
    </citation>
    <scope>IDENTIFICATION</scope>
    <source>
        <tissue evidence="7">Whole body</tissue>
    </source>
</reference>
<feature type="compositionally biased region" description="Gly residues" evidence="4">
    <location>
        <begin position="961"/>
        <end position="973"/>
    </location>
</feature>
<evidence type="ECO:0000259" key="5">
    <source>
        <dbReference type="PROSITE" id="PS50102"/>
    </source>
</evidence>
<feature type="compositionally biased region" description="Polar residues" evidence="4">
    <location>
        <begin position="271"/>
        <end position="280"/>
    </location>
</feature>
<evidence type="ECO:0000256" key="4">
    <source>
        <dbReference type="SAM" id="MobiDB-lite"/>
    </source>
</evidence>
<dbReference type="Proteomes" id="UP000694846">
    <property type="component" value="Unplaced"/>
</dbReference>
<feature type="region of interest" description="Disordered" evidence="4">
    <location>
        <begin position="948"/>
        <end position="1033"/>
    </location>
</feature>
<feature type="compositionally biased region" description="Polar residues" evidence="4">
    <location>
        <begin position="407"/>
        <end position="423"/>
    </location>
</feature>
<feature type="compositionally biased region" description="Low complexity" evidence="4">
    <location>
        <begin position="152"/>
        <end position="164"/>
    </location>
</feature>
<feature type="compositionally biased region" description="Basic and acidic residues" evidence="4">
    <location>
        <begin position="375"/>
        <end position="387"/>
    </location>
</feature>
<dbReference type="GeneID" id="112693386"/>
<evidence type="ECO:0000313" key="6">
    <source>
        <dbReference type="Proteomes" id="UP000694846"/>
    </source>
</evidence>